<protein>
    <submittedName>
        <fullName evidence="1">DUF3173 domain-containing protein</fullName>
    </submittedName>
</protein>
<name>A0ABT5X0Y0_9ENTE</name>
<dbReference type="EMBL" id="JAPDSH010000003">
    <property type="protein sequence ID" value="MDF0479656.1"/>
    <property type="molecule type" value="Genomic_DNA"/>
</dbReference>
<reference evidence="1" key="1">
    <citation type="submission" date="2022-10" db="EMBL/GenBank/DDBJ databases">
        <title>Vagococcus sp. isolated from poultry meat.</title>
        <authorList>
            <person name="Johansson P."/>
            <person name="Bjorkroth J."/>
        </authorList>
    </citation>
    <scope>NUCLEOTIDE SEQUENCE</scope>
    <source>
        <strain evidence="1">PNs007</strain>
    </source>
</reference>
<accession>A0ABT5X0Y0</accession>
<comment type="caution">
    <text evidence="1">The sequence shown here is derived from an EMBL/GenBank/DDBJ whole genome shotgun (WGS) entry which is preliminary data.</text>
</comment>
<evidence type="ECO:0000313" key="2">
    <source>
        <dbReference type="Proteomes" id="UP001147148"/>
    </source>
</evidence>
<gene>
    <name evidence="1" type="ORF">OL233_05080</name>
</gene>
<dbReference type="RefSeq" id="WP_275471288.1">
    <property type="nucleotide sequence ID" value="NZ_JAPDSH010000003.1"/>
</dbReference>
<dbReference type="Proteomes" id="UP001147148">
    <property type="component" value="Unassembled WGS sequence"/>
</dbReference>
<keyword evidence="2" id="KW-1185">Reference proteome</keyword>
<organism evidence="1 2">
    <name type="scientific">Vagococcus proximus</name>
    <dbReference type="NCBI Taxonomy" id="2991417"/>
    <lineage>
        <taxon>Bacteria</taxon>
        <taxon>Bacillati</taxon>
        <taxon>Bacillota</taxon>
        <taxon>Bacilli</taxon>
        <taxon>Lactobacillales</taxon>
        <taxon>Enterococcaceae</taxon>
        <taxon>Vagococcus</taxon>
    </lineage>
</organism>
<evidence type="ECO:0000313" key="1">
    <source>
        <dbReference type="EMBL" id="MDF0479656.1"/>
    </source>
</evidence>
<proteinExistence type="predicted"/>
<sequence>MITVTKKDLIDLGFGPTQSQDIVRLSKYLMVQKGYDYYKSKRLGRVPVQAVEEILGVTLYVHNEEK</sequence>
<dbReference type="InterPro" id="IPR021512">
    <property type="entry name" value="DUF3173"/>
</dbReference>
<dbReference type="Pfam" id="PF11372">
    <property type="entry name" value="DUF3173"/>
    <property type="match status" value="1"/>
</dbReference>